<sequence length="281" mass="30516">MKRIKSPATVALVGILIVGLLPFSAQAHRQWIAPSAAQVEGKAPYITVDAAVSESLFEMDSFPLKLDGLVITGPDGNNITPENPYTGKLRSAFDLQLNQKGTYRMAVVTESVMATYKLNGEEKRYRGTPDGLAKEVPANAENLQVSRTFGRVESFVTNGKPNDTALQPVGKGLEMQPLTHPSDYMAGEPARFRMLLDGKPVASLNVTIVPGSVRYRDALQETAVMTDANGEFSVTWPIAERYWIGASYPPRAEGPPPAPGQPRPMVPVRYSYSATVQVLPN</sequence>
<proteinExistence type="predicted"/>
<organism evidence="1 2">
    <name type="scientific">Asticcacaulis benevestitus DSM 16100 = ATCC BAA-896</name>
    <dbReference type="NCBI Taxonomy" id="1121022"/>
    <lineage>
        <taxon>Bacteria</taxon>
        <taxon>Pseudomonadati</taxon>
        <taxon>Pseudomonadota</taxon>
        <taxon>Alphaproteobacteria</taxon>
        <taxon>Caulobacterales</taxon>
        <taxon>Caulobacteraceae</taxon>
        <taxon>Asticcacaulis</taxon>
    </lineage>
</organism>
<dbReference type="InterPro" id="IPR019613">
    <property type="entry name" value="DUF4198"/>
</dbReference>
<dbReference type="eggNOG" id="COG5266">
    <property type="taxonomic scope" value="Bacteria"/>
</dbReference>
<evidence type="ECO:0000313" key="1">
    <source>
        <dbReference type="EMBL" id="ESQ91832.1"/>
    </source>
</evidence>
<dbReference type="RefSeq" id="WP_018082290.1">
    <property type="nucleotide sequence ID" value="NZ_AQWM01000012.1"/>
</dbReference>
<evidence type="ECO:0000313" key="2">
    <source>
        <dbReference type="Proteomes" id="UP000017837"/>
    </source>
</evidence>
<dbReference type="Proteomes" id="UP000017837">
    <property type="component" value="Unassembled WGS sequence"/>
</dbReference>
<dbReference type="OrthoDB" id="5943at2"/>
<dbReference type="EMBL" id="AWGB01000015">
    <property type="protein sequence ID" value="ESQ91832.1"/>
    <property type="molecule type" value="Genomic_DNA"/>
</dbReference>
<dbReference type="AlphaFoldDB" id="V4PD25"/>
<name>V4PD25_9CAUL</name>
<keyword evidence="2" id="KW-1185">Reference proteome</keyword>
<gene>
    <name evidence="1" type="ORF">ABENE_09370</name>
</gene>
<protein>
    <submittedName>
        <fullName evidence="1">Uncharacterized protein</fullName>
    </submittedName>
</protein>
<comment type="caution">
    <text evidence="1">The sequence shown here is derived from an EMBL/GenBank/DDBJ whole genome shotgun (WGS) entry which is preliminary data.</text>
</comment>
<dbReference type="STRING" id="1121022.GCA_000376105_02627"/>
<dbReference type="PATRIC" id="fig|1121022.4.peg.1888"/>
<accession>V4PD25</accession>
<reference evidence="1 2" key="1">
    <citation type="journal article" date="2014" name="Nature">
        <title>Sequential evolution of bacterial morphology by co-option of a developmental regulator.</title>
        <authorList>
            <person name="Jiang C."/>
            <person name="Brown P.J."/>
            <person name="Ducret A."/>
            <person name="Brun Y.V."/>
        </authorList>
    </citation>
    <scope>NUCLEOTIDE SEQUENCE [LARGE SCALE GENOMIC DNA]</scope>
    <source>
        <strain evidence="1 2">DSM 16100</strain>
    </source>
</reference>
<dbReference type="Pfam" id="PF10670">
    <property type="entry name" value="DUF4198"/>
    <property type="match status" value="1"/>
</dbReference>